<dbReference type="InterPro" id="IPR003788">
    <property type="entry name" value="NDUFAF7"/>
</dbReference>
<dbReference type="EMBL" id="JACHVA010000102">
    <property type="protein sequence ID" value="MBC2602813.1"/>
    <property type="molecule type" value="Genomic_DNA"/>
</dbReference>
<dbReference type="PANTHER" id="PTHR12049">
    <property type="entry name" value="PROTEIN ARGININE METHYLTRANSFERASE NDUFAF7, MITOCHONDRIAL"/>
    <property type="match status" value="1"/>
</dbReference>
<dbReference type="Pfam" id="PF02636">
    <property type="entry name" value="Methyltransf_28"/>
    <property type="match status" value="1"/>
</dbReference>
<dbReference type="InterPro" id="IPR038375">
    <property type="entry name" value="NDUFAF7_sf"/>
</dbReference>
<dbReference type="AlphaFoldDB" id="A0A7X1AZH0"/>
<reference evidence="3 4" key="1">
    <citation type="submission" date="2020-07" db="EMBL/GenBank/DDBJ databases">
        <authorList>
            <person name="Feng X."/>
        </authorList>
    </citation>
    <scope>NUCLEOTIDE SEQUENCE [LARGE SCALE GENOMIC DNA]</scope>
    <source>
        <strain evidence="3 4">JCM14086</strain>
    </source>
</reference>
<dbReference type="InterPro" id="IPR029063">
    <property type="entry name" value="SAM-dependent_MTases_sf"/>
</dbReference>
<dbReference type="PANTHER" id="PTHR12049:SF7">
    <property type="entry name" value="PROTEIN ARGININE METHYLTRANSFERASE NDUFAF7, MITOCHONDRIAL"/>
    <property type="match status" value="1"/>
</dbReference>
<keyword evidence="2 3" id="KW-0808">Transferase</keyword>
<dbReference type="Gene3D" id="3.40.50.12710">
    <property type="match status" value="2"/>
</dbReference>
<evidence type="ECO:0000313" key="3">
    <source>
        <dbReference type="EMBL" id="MBC2602813.1"/>
    </source>
</evidence>
<dbReference type="Proteomes" id="UP000525652">
    <property type="component" value="Unassembled WGS sequence"/>
</dbReference>
<evidence type="ECO:0000313" key="4">
    <source>
        <dbReference type="Proteomes" id="UP000525652"/>
    </source>
</evidence>
<dbReference type="RefSeq" id="WP_185693479.1">
    <property type="nucleotide sequence ID" value="NZ_JACHVA010000102.1"/>
</dbReference>
<protein>
    <submittedName>
        <fullName evidence="3">SAM-dependent methyltransferase</fullName>
    </submittedName>
</protein>
<evidence type="ECO:0000256" key="2">
    <source>
        <dbReference type="ARBA" id="ARBA00022679"/>
    </source>
</evidence>
<sequence>MSEWEHPGLKLALQKKDRIPFVEFSRLALYDPEHGYYRKDRKRVGATQQADFQTNLAVRSVFGPLVVEAIRSLLEEADLGEFTFVEVAAEPETSLLSGEDHPFGSSQVVRLGEEVPELTGPTVLFANEWLDAQPFVRLIFEGGEWKEVFVGQAEDESLCEIFSRPESEDALKLSEVLPEVAPEGYRLDLSVEVDSVLEGYLRSEWKGIFLTLDYGSFWEALVKNLPGGTGRAYFRHQQIANLLAQPGHQDLTCNVCWDRVISVLERNGFQAGGPQRQEAFFMEKASRAIQGIVEGGASPEAASHRARLMQLLNPVHLGAAFQAVWGIR</sequence>
<evidence type="ECO:0000256" key="1">
    <source>
        <dbReference type="ARBA" id="ARBA00022603"/>
    </source>
</evidence>
<dbReference type="GO" id="GO:0035243">
    <property type="term" value="F:protein-arginine omega-N symmetric methyltransferase activity"/>
    <property type="evidence" value="ECO:0007669"/>
    <property type="project" value="TreeGrafter"/>
</dbReference>
<accession>A0A7X1AZH0</accession>
<dbReference type="SUPFAM" id="SSF53335">
    <property type="entry name" value="S-adenosyl-L-methionine-dependent methyltransferases"/>
    <property type="match status" value="1"/>
</dbReference>
<gene>
    <name evidence="3" type="ORF">H5P30_13595</name>
</gene>
<comment type="caution">
    <text evidence="3">The sequence shown here is derived from an EMBL/GenBank/DDBJ whole genome shotgun (WGS) entry which is preliminary data.</text>
</comment>
<name>A0A7X1AZH0_9BACT</name>
<proteinExistence type="predicted"/>
<dbReference type="GO" id="GO:0032259">
    <property type="term" value="P:methylation"/>
    <property type="evidence" value="ECO:0007669"/>
    <property type="project" value="UniProtKB-KW"/>
</dbReference>
<keyword evidence="4" id="KW-1185">Reference proteome</keyword>
<organism evidence="3 4">
    <name type="scientific">Puniceicoccus vermicola</name>
    <dbReference type="NCBI Taxonomy" id="388746"/>
    <lineage>
        <taxon>Bacteria</taxon>
        <taxon>Pseudomonadati</taxon>
        <taxon>Verrucomicrobiota</taxon>
        <taxon>Opitutia</taxon>
        <taxon>Puniceicoccales</taxon>
        <taxon>Puniceicoccaceae</taxon>
        <taxon>Puniceicoccus</taxon>
    </lineage>
</organism>
<keyword evidence="1 3" id="KW-0489">Methyltransferase</keyword>